<comment type="caution">
    <text evidence="3">The sequence shown here is derived from an EMBL/GenBank/DDBJ whole genome shotgun (WGS) entry which is preliminary data.</text>
</comment>
<accession>A0A556MGW6</accession>
<keyword evidence="4" id="KW-1185">Reference proteome</keyword>
<gene>
    <name evidence="3" type="ORF">FO440_15425</name>
</gene>
<evidence type="ECO:0000313" key="3">
    <source>
        <dbReference type="EMBL" id="TSJ39154.1"/>
    </source>
</evidence>
<dbReference type="InterPro" id="IPR011989">
    <property type="entry name" value="ARM-like"/>
</dbReference>
<dbReference type="Gene3D" id="2.60.120.560">
    <property type="entry name" value="Exo-inulinase, domain 1"/>
    <property type="match status" value="2"/>
</dbReference>
<evidence type="ECO:0000256" key="1">
    <source>
        <dbReference type="SAM" id="SignalP"/>
    </source>
</evidence>
<evidence type="ECO:0000259" key="2">
    <source>
        <dbReference type="Pfam" id="PF06439"/>
    </source>
</evidence>
<reference evidence="3 4" key="1">
    <citation type="submission" date="2019-07" db="EMBL/GenBank/DDBJ databases">
        <authorList>
            <person name="Huq M.A."/>
        </authorList>
    </citation>
    <scope>NUCLEOTIDE SEQUENCE [LARGE SCALE GENOMIC DNA]</scope>
    <source>
        <strain evidence="3 4">MAH-19</strain>
    </source>
</reference>
<dbReference type="InterPro" id="IPR016024">
    <property type="entry name" value="ARM-type_fold"/>
</dbReference>
<feature type="domain" description="3-keto-alpha-glucoside-1,2-lyase/3-keto-2-hydroxy-glucal hydratase" evidence="2">
    <location>
        <begin position="713"/>
        <end position="913"/>
    </location>
</feature>
<proteinExistence type="predicted"/>
<evidence type="ECO:0000313" key="4">
    <source>
        <dbReference type="Proteomes" id="UP000318733"/>
    </source>
</evidence>
<dbReference type="OrthoDB" id="9806233at2"/>
<dbReference type="AlphaFoldDB" id="A0A556MGW6"/>
<dbReference type="Gene3D" id="1.25.10.10">
    <property type="entry name" value="Leucine-rich Repeat Variant"/>
    <property type="match status" value="3"/>
</dbReference>
<keyword evidence="1" id="KW-0732">Signal</keyword>
<dbReference type="GO" id="GO:0016787">
    <property type="term" value="F:hydrolase activity"/>
    <property type="evidence" value="ECO:0007669"/>
    <property type="project" value="InterPro"/>
</dbReference>
<dbReference type="InterPro" id="IPR010496">
    <property type="entry name" value="AL/BT2_dom"/>
</dbReference>
<dbReference type="Pfam" id="PF06439">
    <property type="entry name" value="3keto-disac_hyd"/>
    <property type="match status" value="2"/>
</dbReference>
<dbReference type="SUPFAM" id="SSF48371">
    <property type="entry name" value="ARM repeat"/>
    <property type="match status" value="1"/>
</dbReference>
<dbReference type="Proteomes" id="UP000318733">
    <property type="component" value="Unassembled WGS sequence"/>
</dbReference>
<dbReference type="EMBL" id="VLPK01000003">
    <property type="protein sequence ID" value="TSJ39154.1"/>
    <property type="molecule type" value="Genomic_DNA"/>
</dbReference>
<feature type="signal peptide" evidence="1">
    <location>
        <begin position="1"/>
        <end position="21"/>
    </location>
</feature>
<dbReference type="RefSeq" id="WP_144249192.1">
    <property type="nucleotide sequence ID" value="NZ_VLPK01000003.1"/>
</dbReference>
<protein>
    <submittedName>
        <fullName evidence="3">DUF1080 domain-containing protein</fullName>
    </submittedName>
</protein>
<feature type="chain" id="PRO_5021990548" evidence="1">
    <location>
        <begin position="22"/>
        <end position="1126"/>
    </location>
</feature>
<feature type="domain" description="3-keto-alpha-glucoside-1,2-lyase/3-keto-2-hydroxy-glucal hydratase" evidence="2">
    <location>
        <begin position="931"/>
        <end position="1120"/>
    </location>
</feature>
<organism evidence="3 4">
    <name type="scientific">Mucilaginibacter corticis</name>
    <dbReference type="NCBI Taxonomy" id="2597670"/>
    <lineage>
        <taxon>Bacteria</taxon>
        <taxon>Pseudomonadati</taxon>
        <taxon>Bacteroidota</taxon>
        <taxon>Sphingobacteriia</taxon>
        <taxon>Sphingobacteriales</taxon>
        <taxon>Sphingobacteriaceae</taxon>
        <taxon>Mucilaginibacter</taxon>
    </lineage>
</organism>
<sequence length="1126" mass="122214">MVKKIYLISLAVALLQNMVHAQDNKIDAVLAQMPANNAGAYKNNVENIASLGEDGYVTLIEGLKAPGKDNNASIEYTVGGFSAYATQTGKEDLRKMSVNAYIKALQKLTDKQNKSFIISQFDIVGKDDAIACLKPYLTDNDLADPAARALVKINTPASKAALLSALSKSSGNARLFIIEALGDSRLKEAAAPINKLATGNDPSVTKVALYALAYIASPSSEPVMAVAAQKCGYKYESTNATKSYLIYAEQLTKNGNSLLAKKIATNLTAKTAIPGNVRANALQLLVKTAANPQLILLNAAGSADPQYRAAALRLALPYLTPANTGLWVKKLISVNDQSKVDILYMFGQSTAKSALPAILELAKSKDPKVKQAAVNTAVSIGQQEVLGNLIKLMGQGDSDDIDVITEAISHMKGATVAAQVAAAIPAAKQSVQVALIGILDTRAANSQINTIFEQLKSKNSRTSHAAYAALAHVVVKENAPQLFTLLNETNGLDEEAVQDAIIAALGGKGDHTKEVDLTLQHMASAPQNKKLLFYKILGCLGGEKALKIVTAGYDSGDAETQKVSLAALAAWPNDGAAAELLKIARESKDPAAQSSAVYGYLRMAEQDVVPDEQQLLLLRNAMSVAQTPEQKKQILKDMAQAKCFNTIIFAGKYLDDPELQQQAARTVMTVTLDSVYEGDVIKTLLNKTIQVINGSRQKDAIRKYLADMKPGEGFVSLFNGTDLTGWKGLVADPIKRAAMDAKKLAAEQQKADAEAKVDWKPINGELLFEGKGFQNLCTVKKYGDFEMYVDWKIIDDHKGEGDAGIYLRGSPQVQIWDTSRRNVGAQVGSGGLYNNQVNESKPLKVADNKLGEWNNFHIIMKGDRVTVYLNGQLVTDNIILENYWDRKIPIFAEEQIELQAHGSPVAYRDLYVKELPSVKPYELSKEEQKDGFKVLFDGTNMFNWTGNTVDYTIDSGNMVIHPRPGKGSGGNLYTKEEFSDFEYRFEFKLTHGANNGLGIRAPLEGDAAYVGMELQILDNEDPMYKDLHVYQYHGSIYGTISAKRGYLKPVGEWNYEDVIVKGPKIKVILNGTTILDADITEARKNGAADGKPHPGLQRDSGHIGFLGHGDVVSFRNIRVKDLSGKK</sequence>
<name>A0A556MGW6_9SPHI</name>